<dbReference type="EMBL" id="CAJVQB010006829">
    <property type="protein sequence ID" value="CAG8692238.1"/>
    <property type="molecule type" value="Genomic_DNA"/>
</dbReference>
<dbReference type="Proteomes" id="UP000789901">
    <property type="component" value="Unassembled WGS sequence"/>
</dbReference>
<evidence type="ECO:0000313" key="2">
    <source>
        <dbReference type="Proteomes" id="UP000789901"/>
    </source>
</evidence>
<accession>A0ABN7UWN1</accession>
<keyword evidence="2" id="KW-1185">Reference proteome</keyword>
<reference evidence="1 2" key="1">
    <citation type="submission" date="2021-06" db="EMBL/GenBank/DDBJ databases">
        <authorList>
            <person name="Kallberg Y."/>
            <person name="Tangrot J."/>
            <person name="Rosling A."/>
        </authorList>
    </citation>
    <scope>NUCLEOTIDE SEQUENCE [LARGE SCALE GENOMIC DNA]</scope>
    <source>
        <strain evidence="1 2">120-4 pot B 10/14</strain>
    </source>
</reference>
<gene>
    <name evidence="1" type="ORF">GMARGA_LOCUS11588</name>
</gene>
<proteinExistence type="predicted"/>
<evidence type="ECO:0000313" key="1">
    <source>
        <dbReference type="EMBL" id="CAG8692238.1"/>
    </source>
</evidence>
<name>A0ABN7UWN1_GIGMA</name>
<organism evidence="1 2">
    <name type="scientific">Gigaspora margarita</name>
    <dbReference type="NCBI Taxonomy" id="4874"/>
    <lineage>
        <taxon>Eukaryota</taxon>
        <taxon>Fungi</taxon>
        <taxon>Fungi incertae sedis</taxon>
        <taxon>Mucoromycota</taxon>
        <taxon>Glomeromycotina</taxon>
        <taxon>Glomeromycetes</taxon>
        <taxon>Diversisporales</taxon>
        <taxon>Gigasporaceae</taxon>
        <taxon>Gigaspora</taxon>
    </lineage>
</organism>
<sequence length="153" mass="17459">MDVLGNIMNRLELIENNQKGATCPIAPNICHDISLEQEALSNTHIELPKKKEYRALLWKKLDRKIQKVLRSTSFDPSKEDLAQLEVALNIIWENIKGAIIIIAKKMVPYTKKKKIQISKYQKIATVKAAVVLEKLIKEVKCSRINLDSWPLGV</sequence>
<comment type="caution">
    <text evidence="1">The sequence shown here is derived from an EMBL/GenBank/DDBJ whole genome shotgun (WGS) entry which is preliminary data.</text>
</comment>
<protein>
    <submittedName>
        <fullName evidence="1">31677_t:CDS:1</fullName>
    </submittedName>
</protein>